<keyword evidence="3" id="KW-1185">Reference proteome</keyword>
<name>A0ABV0RXU1_9TELE</name>
<accession>A0ABV0RXU1</accession>
<feature type="non-terminal residue" evidence="2">
    <location>
        <position position="1"/>
    </location>
</feature>
<comment type="caution">
    <text evidence="2">The sequence shown here is derived from an EMBL/GenBank/DDBJ whole genome shotgun (WGS) entry which is preliminary data.</text>
</comment>
<dbReference type="Proteomes" id="UP001434883">
    <property type="component" value="Unassembled WGS sequence"/>
</dbReference>
<evidence type="ECO:0000313" key="2">
    <source>
        <dbReference type="EMBL" id="MEQ2213033.1"/>
    </source>
</evidence>
<organism evidence="2 3">
    <name type="scientific">Xenoophorus captivus</name>
    <dbReference type="NCBI Taxonomy" id="1517983"/>
    <lineage>
        <taxon>Eukaryota</taxon>
        <taxon>Metazoa</taxon>
        <taxon>Chordata</taxon>
        <taxon>Craniata</taxon>
        <taxon>Vertebrata</taxon>
        <taxon>Euteleostomi</taxon>
        <taxon>Actinopterygii</taxon>
        <taxon>Neopterygii</taxon>
        <taxon>Teleostei</taxon>
        <taxon>Neoteleostei</taxon>
        <taxon>Acanthomorphata</taxon>
        <taxon>Ovalentaria</taxon>
        <taxon>Atherinomorphae</taxon>
        <taxon>Cyprinodontiformes</taxon>
        <taxon>Goodeidae</taxon>
        <taxon>Xenoophorus</taxon>
    </lineage>
</organism>
<feature type="region of interest" description="Disordered" evidence="1">
    <location>
        <begin position="191"/>
        <end position="234"/>
    </location>
</feature>
<dbReference type="EMBL" id="JAHRIN010060845">
    <property type="protein sequence ID" value="MEQ2213033.1"/>
    <property type="molecule type" value="Genomic_DNA"/>
</dbReference>
<protein>
    <submittedName>
        <fullName evidence="2">Uncharacterized protein</fullName>
    </submittedName>
</protein>
<evidence type="ECO:0000313" key="3">
    <source>
        <dbReference type="Proteomes" id="UP001434883"/>
    </source>
</evidence>
<gene>
    <name evidence="2" type="ORF">XENOCAPTIV_008721</name>
</gene>
<proteinExistence type="predicted"/>
<evidence type="ECO:0000256" key="1">
    <source>
        <dbReference type="SAM" id="MobiDB-lite"/>
    </source>
</evidence>
<feature type="region of interest" description="Disordered" evidence="1">
    <location>
        <begin position="128"/>
        <end position="161"/>
    </location>
</feature>
<reference evidence="2 3" key="1">
    <citation type="submission" date="2021-06" db="EMBL/GenBank/DDBJ databases">
        <authorList>
            <person name="Palmer J.M."/>
        </authorList>
    </citation>
    <scope>NUCLEOTIDE SEQUENCE [LARGE SCALE GENOMIC DNA]</scope>
    <source>
        <strain evidence="2 3">XC_2019</strain>
        <tissue evidence="2">Muscle</tissue>
    </source>
</reference>
<sequence length="234" mass="26367">AMKVGNVDEENSLLSMTPSQDSILPPEPIRLDWPKDRVLINRLDNLCNLVLTGQWPSGRRYIPEAQLHQSSELVGEEMAYTRVIRKPSSTPGGIGAEGEDGEFTVKLLKGLLPESLFHRLLTENSEIPKKSHRRRHHHHHHHHHHHYHTPEPTPEDPNLDGVEEETLVSDGAYMMDEEDLETSHHFLTSPDFDVKMEGGDSLSQGDYDSSDQEALLDDVIMAQKDSDSSSSSED</sequence>
<feature type="compositionally biased region" description="Basic residues" evidence="1">
    <location>
        <begin position="130"/>
        <end position="147"/>
    </location>
</feature>